<comment type="caution">
    <text evidence="1">The sequence shown here is derived from an EMBL/GenBank/DDBJ whole genome shotgun (WGS) entry which is preliminary data.</text>
</comment>
<dbReference type="Proteomes" id="UP000013909">
    <property type="component" value="Unassembled WGS sequence"/>
</dbReference>
<proteinExistence type="predicted"/>
<keyword evidence="2" id="KW-1185">Reference proteome</keyword>
<organism evidence="1 2">
    <name type="scientific">Lunatimonas lonarensis</name>
    <dbReference type="NCBI Taxonomy" id="1232681"/>
    <lineage>
        <taxon>Bacteria</taxon>
        <taxon>Pseudomonadati</taxon>
        <taxon>Bacteroidota</taxon>
        <taxon>Cytophagia</taxon>
        <taxon>Cytophagales</taxon>
        <taxon>Cyclobacteriaceae</taxon>
    </lineage>
</organism>
<dbReference type="AlphaFoldDB" id="R7ZND3"/>
<dbReference type="EMBL" id="AQHR01000104">
    <property type="protein sequence ID" value="EON75616.1"/>
    <property type="molecule type" value="Genomic_DNA"/>
</dbReference>
<reference evidence="1 2" key="1">
    <citation type="submission" date="2013-02" db="EMBL/GenBank/DDBJ databases">
        <title>A novel strain isolated from Lonar lake, Maharashtra, India.</title>
        <authorList>
            <person name="Singh A."/>
        </authorList>
    </citation>
    <scope>NUCLEOTIDE SEQUENCE [LARGE SCALE GENOMIC DNA]</scope>
    <source>
        <strain evidence="1 2">AK24</strain>
    </source>
</reference>
<name>R7ZND3_9BACT</name>
<evidence type="ECO:0000313" key="2">
    <source>
        <dbReference type="Proteomes" id="UP000013909"/>
    </source>
</evidence>
<protein>
    <submittedName>
        <fullName evidence="1">Uncharacterized protein</fullName>
    </submittedName>
</protein>
<accession>R7ZND3</accession>
<gene>
    <name evidence="1" type="ORF">ADIS_4019</name>
</gene>
<dbReference type="STRING" id="1232681.ADIS_4019"/>
<sequence length="39" mass="4600">MDFERWKKLGTSDFSLTKIRNAQGISNPEQKDEIQVFIE</sequence>
<evidence type="ECO:0000313" key="1">
    <source>
        <dbReference type="EMBL" id="EON75616.1"/>
    </source>
</evidence>